<protein>
    <recommendedName>
        <fullName evidence="8">Phosphate transporter</fullName>
    </recommendedName>
</protein>
<feature type="region of interest" description="Disordered" evidence="9">
    <location>
        <begin position="8"/>
        <end position="43"/>
    </location>
</feature>
<evidence type="ECO:0000256" key="7">
    <source>
        <dbReference type="ARBA" id="ARBA00023136"/>
    </source>
</evidence>
<keyword evidence="4 8" id="KW-0592">Phosphate transport</keyword>
<proteinExistence type="inferred from homology"/>
<reference evidence="10 11" key="1">
    <citation type="submission" date="2023-02" db="EMBL/GenBank/DDBJ databases">
        <title>LHISI_Scaffold_Assembly.</title>
        <authorList>
            <person name="Stuart O.P."/>
            <person name="Cleave R."/>
            <person name="Magrath M.J.L."/>
            <person name="Mikheyev A.S."/>
        </authorList>
    </citation>
    <scope>NUCLEOTIDE SEQUENCE [LARGE SCALE GENOMIC DNA]</scope>
    <source>
        <strain evidence="10">Daus_M_001</strain>
        <tissue evidence="10">Leg muscle</tissue>
    </source>
</reference>
<evidence type="ECO:0000256" key="6">
    <source>
        <dbReference type="ARBA" id="ARBA00022989"/>
    </source>
</evidence>
<sequence>MTCLFRRIPSVAGARLPPPPSPPPTKQASGNSGPPVESATPRTDLSRRWTDSMVLSLTYRAAQSSFHRMRAVLGVNWHIGVFRGGFLDNLIGRRHAEKDLARSGMARYRQNVALSYPSSQSGRRDSDCCKYAVVWVGNIILIAAIPLVLSHRDASVCLVTYLEGAITYDMTSSVTLCNSVIPVACTLRYTTRRILTITTSLYVRGTMYTVLPSHSATTYVHTDVPPAKCTPKAVVAFLAKACWLELLVLDQTRDFKPCTATNDYPGLKTAAIEEWDKLPQEMFDDLVFGILRRIQACLRNRGGPTRRCRRRWEGIVVLKQESLRERMLEPYSTEVLWIVIVGFLVAFVLAFGIGANDVANSFGTSVGSKVLTVKQACCLATVFEIAGAVLIGKARQHYSHPRYACTLSAMFESIWCGGSCDVGVPTLIRCGRLSERALCLTGRRILRDVSYWLGGRQPQSGGGFLLRIVVAWGQLMLPEVPPTTRLPPRRTGFSHVGIAPDDAAGRRVFSGISRFPRPFIPALLHTRLVSPSPALKASLLRAAQISSLTLELCVSECYLPGSWFLGGQTGEEALGVIVSEPGNQKGITPTAARRLSPMDRTHTIHSVKLNEKAE</sequence>
<comment type="caution">
    <text evidence="8">Lacks conserved residue(s) required for the propagation of feature annotation.</text>
</comment>
<organism evidence="10 11">
    <name type="scientific">Dryococelus australis</name>
    <dbReference type="NCBI Taxonomy" id="614101"/>
    <lineage>
        <taxon>Eukaryota</taxon>
        <taxon>Metazoa</taxon>
        <taxon>Ecdysozoa</taxon>
        <taxon>Arthropoda</taxon>
        <taxon>Hexapoda</taxon>
        <taxon>Insecta</taxon>
        <taxon>Pterygota</taxon>
        <taxon>Neoptera</taxon>
        <taxon>Polyneoptera</taxon>
        <taxon>Phasmatodea</taxon>
        <taxon>Verophasmatodea</taxon>
        <taxon>Anareolatae</taxon>
        <taxon>Phasmatidae</taxon>
        <taxon>Eurycanthinae</taxon>
        <taxon>Dryococelus</taxon>
    </lineage>
</organism>
<comment type="subcellular location">
    <subcellularLocation>
        <location evidence="1 8">Membrane</location>
        <topology evidence="1 8">Multi-pass membrane protein</topology>
    </subcellularLocation>
</comment>
<keyword evidence="11" id="KW-1185">Reference proteome</keyword>
<evidence type="ECO:0000256" key="5">
    <source>
        <dbReference type="ARBA" id="ARBA00022692"/>
    </source>
</evidence>
<comment type="similarity">
    <text evidence="2 8">Belongs to the inorganic phosphate transporter (PiT) (TC 2.A.20) family.</text>
</comment>
<dbReference type="PANTHER" id="PTHR11101:SF80">
    <property type="entry name" value="PHOSPHATE TRANSPORTER"/>
    <property type="match status" value="1"/>
</dbReference>
<evidence type="ECO:0000256" key="9">
    <source>
        <dbReference type="SAM" id="MobiDB-lite"/>
    </source>
</evidence>
<dbReference type="Proteomes" id="UP001159363">
    <property type="component" value="Chromosome 11"/>
</dbReference>
<keyword evidence="3 8" id="KW-0813">Transport</keyword>
<evidence type="ECO:0000256" key="4">
    <source>
        <dbReference type="ARBA" id="ARBA00022592"/>
    </source>
</evidence>
<dbReference type="InterPro" id="IPR001204">
    <property type="entry name" value="Phos_transporter"/>
</dbReference>
<comment type="function">
    <text evidence="8">Sodium-phosphate symporter.</text>
</comment>
<gene>
    <name evidence="10" type="ORF">PR048_028170</name>
</gene>
<evidence type="ECO:0000256" key="1">
    <source>
        <dbReference type="ARBA" id="ARBA00004141"/>
    </source>
</evidence>
<evidence type="ECO:0000256" key="3">
    <source>
        <dbReference type="ARBA" id="ARBA00022448"/>
    </source>
</evidence>
<keyword evidence="6 8" id="KW-1133">Transmembrane helix</keyword>
<feature type="transmembrane region" description="Helical" evidence="8">
    <location>
        <begin position="335"/>
        <end position="353"/>
    </location>
</feature>
<feature type="transmembrane region" description="Helical" evidence="8">
    <location>
        <begin position="373"/>
        <end position="392"/>
    </location>
</feature>
<evidence type="ECO:0000256" key="8">
    <source>
        <dbReference type="RuleBase" id="RU363058"/>
    </source>
</evidence>
<evidence type="ECO:0000256" key="2">
    <source>
        <dbReference type="ARBA" id="ARBA00009916"/>
    </source>
</evidence>
<dbReference type="Pfam" id="PF01384">
    <property type="entry name" value="PHO4"/>
    <property type="match status" value="1"/>
</dbReference>
<feature type="transmembrane region" description="Helical" evidence="8">
    <location>
        <begin position="131"/>
        <end position="149"/>
    </location>
</feature>
<evidence type="ECO:0000313" key="10">
    <source>
        <dbReference type="EMBL" id="KAJ8871830.1"/>
    </source>
</evidence>
<evidence type="ECO:0000313" key="11">
    <source>
        <dbReference type="Proteomes" id="UP001159363"/>
    </source>
</evidence>
<name>A0ABQ9GIH8_9NEOP</name>
<comment type="caution">
    <text evidence="10">The sequence shown here is derived from an EMBL/GenBank/DDBJ whole genome shotgun (WGS) entry which is preliminary data.</text>
</comment>
<keyword evidence="5 8" id="KW-0812">Transmembrane</keyword>
<accession>A0ABQ9GIH8</accession>
<dbReference type="EMBL" id="JARBHB010000012">
    <property type="protein sequence ID" value="KAJ8871830.1"/>
    <property type="molecule type" value="Genomic_DNA"/>
</dbReference>
<feature type="compositionally biased region" description="Pro residues" evidence="9">
    <location>
        <begin position="16"/>
        <end position="25"/>
    </location>
</feature>
<keyword evidence="7 8" id="KW-0472">Membrane</keyword>
<dbReference type="PANTHER" id="PTHR11101">
    <property type="entry name" value="PHOSPHATE TRANSPORTER"/>
    <property type="match status" value="1"/>
</dbReference>